<keyword evidence="4" id="KW-0460">Magnesium</keyword>
<dbReference type="GO" id="GO:0046872">
    <property type="term" value="F:metal ion binding"/>
    <property type="evidence" value="ECO:0007669"/>
    <property type="project" value="UniProtKB-KW"/>
</dbReference>
<dbReference type="GO" id="GO:0003824">
    <property type="term" value="F:catalytic activity"/>
    <property type="evidence" value="ECO:0007669"/>
    <property type="project" value="UniProtKB-ARBA"/>
</dbReference>
<name>A0A1B1YAW7_THEST</name>
<dbReference type="InterPro" id="IPR036412">
    <property type="entry name" value="HAD-like_sf"/>
</dbReference>
<accession>A0A1B1YAW7</accession>
<dbReference type="NCBIfam" id="TIGR01509">
    <property type="entry name" value="HAD-SF-IA-v3"/>
    <property type="match status" value="1"/>
</dbReference>
<dbReference type="PANTHER" id="PTHR46193:SF18">
    <property type="entry name" value="HEXITOL PHOSPHATASE B"/>
    <property type="match status" value="1"/>
</dbReference>
<protein>
    <submittedName>
        <fullName evidence="6">Phosphatase</fullName>
    </submittedName>
</protein>
<dbReference type="CDD" id="cd16423">
    <property type="entry name" value="HAD_BPGM-like"/>
    <property type="match status" value="1"/>
</dbReference>
<dbReference type="SFLD" id="SFLDG01129">
    <property type="entry name" value="C1.5:_HAD__Beta-PGM__Phosphata"/>
    <property type="match status" value="1"/>
</dbReference>
<dbReference type="SFLD" id="SFLDG01135">
    <property type="entry name" value="C1.5.6:_HAD__Beta-PGM__Phospha"/>
    <property type="match status" value="1"/>
</dbReference>
<keyword evidence="5" id="KW-0119">Carbohydrate metabolism</keyword>
<organism evidence="6 7">
    <name type="scientific">Thermoclostridium stercorarium subsp. thermolacticum DSM 2910</name>
    <dbReference type="NCBI Taxonomy" id="1121336"/>
    <lineage>
        <taxon>Bacteria</taxon>
        <taxon>Bacillati</taxon>
        <taxon>Bacillota</taxon>
        <taxon>Clostridia</taxon>
        <taxon>Eubacteriales</taxon>
        <taxon>Oscillospiraceae</taxon>
        <taxon>Thermoclostridium</taxon>
    </lineage>
</organism>
<dbReference type="Gene3D" id="3.40.50.1000">
    <property type="entry name" value="HAD superfamily/HAD-like"/>
    <property type="match status" value="1"/>
</dbReference>
<evidence type="ECO:0000256" key="1">
    <source>
        <dbReference type="ARBA" id="ARBA00001946"/>
    </source>
</evidence>
<dbReference type="AlphaFoldDB" id="A0A1B1YAW7"/>
<keyword evidence="3" id="KW-0479">Metal-binding</keyword>
<dbReference type="SUPFAM" id="SSF56784">
    <property type="entry name" value="HAD-like"/>
    <property type="match status" value="1"/>
</dbReference>
<comment type="similarity">
    <text evidence="2">Belongs to the HAD-like hydrolase superfamily. CbbY/CbbZ/Gph/YieH family.</text>
</comment>
<dbReference type="PRINTS" id="PR00413">
    <property type="entry name" value="HADHALOGNASE"/>
</dbReference>
<dbReference type="Proteomes" id="UP000092971">
    <property type="component" value="Chromosome"/>
</dbReference>
<dbReference type="PANTHER" id="PTHR46193">
    <property type="entry name" value="6-PHOSPHOGLUCONATE PHOSPHATASE"/>
    <property type="match status" value="1"/>
</dbReference>
<sequence length="218" mass="24116">MLKAVIFDMDGVLIDSEPIHFSIDKKLLSSLGLNVDERFLSRYVGVSNPEMLADVKKRFNLDYSIEKLLNIKNKLLLETLDEAPLRPIDGVKELVCDLVSHGVLLAVASSSPRAFIEAVIKKLDMQKYFQVVVSGEELEKSKPEPDIFLRAADLLGAEPGECVVIEDSSPGVEAAYRAGIRCIGFVNPNSGSQDLSKAFVTVDDMRKLNYEYICSICT</sequence>
<dbReference type="InterPro" id="IPR051600">
    <property type="entry name" value="Beta-PGM-like"/>
</dbReference>
<dbReference type="InterPro" id="IPR023198">
    <property type="entry name" value="PGP-like_dom2"/>
</dbReference>
<evidence type="ECO:0000256" key="4">
    <source>
        <dbReference type="ARBA" id="ARBA00022842"/>
    </source>
</evidence>
<evidence type="ECO:0000256" key="2">
    <source>
        <dbReference type="ARBA" id="ARBA00006171"/>
    </source>
</evidence>
<gene>
    <name evidence="6" type="ORF">CSTERTH_01865</name>
</gene>
<dbReference type="Gene3D" id="1.10.150.240">
    <property type="entry name" value="Putative phosphatase, domain 2"/>
    <property type="match status" value="1"/>
</dbReference>
<dbReference type="SFLD" id="SFLDS00003">
    <property type="entry name" value="Haloacid_Dehalogenase"/>
    <property type="match status" value="1"/>
</dbReference>
<dbReference type="InterPro" id="IPR023214">
    <property type="entry name" value="HAD_sf"/>
</dbReference>
<dbReference type="InterPro" id="IPR041492">
    <property type="entry name" value="HAD_2"/>
</dbReference>
<comment type="cofactor">
    <cofactor evidence="1">
        <name>Mg(2+)</name>
        <dbReference type="ChEBI" id="CHEBI:18420"/>
    </cofactor>
</comment>
<evidence type="ECO:0000256" key="3">
    <source>
        <dbReference type="ARBA" id="ARBA00022723"/>
    </source>
</evidence>
<dbReference type="InterPro" id="IPR006439">
    <property type="entry name" value="HAD-SF_hydro_IA"/>
</dbReference>
<evidence type="ECO:0000313" key="6">
    <source>
        <dbReference type="EMBL" id="ANW97869.1"/>
    </source>
</evidence>
<reference evidence="6 7" key="1">
    <citation type="submission" date="2016-02" db="EMBL/GenBank/DDBJ databases">
        <title>Comparison of Clostridium stercorarium subspecies using comparative genomics and transcriptomics.</title>
        <authorList>
            <person name="Schellenberg J."/>
            <person name="Thallinger G."/>
            <person name="Levin D.B."/>
            <person name="Zhang X."/>
            <person name="Alvare G."/>
            <person name="Fristensky B."/>
            <person name="Sparling R."/>
        </authorList>
    </citation>
    <scope>NUCLEOTIDE SEQUENCE [LARGE SCALE GENOMIC DNA]</scope>
    <source>
        <strain evidence="6 7">DSM 2910</strain>
    </source>
</reference>
<dbReference type="EMBL" id="CP014672">
    <property type="protein sequence ID" value="ANW97869.1"/>
    <property type="molecule type" value="Genomic_DNA"/>
</dbReference>
<dbReference type="OrthoDB" id="9797743at2"/>
<dbReference type="Pfam" id="PF13419">
    <property type="entry name" value="HAD_2"/>
    <property type="match status" value="1"/>
</dbReference>
<dbReference type="RefSeq" id="WP_015358074.1">
    <property type="nucleotide sequence ID" value="NZ_CP014672.1"/>
</dbReference>
<proteinExistence type="inferred from homology"/>
<evidence type="ECO:0000256" key="5">
    <source>
        <dbReference type="ARBA" id="ARBA00023277"/>
    </source>
</evidence>
<evidence type="ECO:0000313" key="7">
    <source>
        <dbReference type="Proteomes" id="UP000092971"/>
    </source>
</evidence>